<keyword evidence="4" id="KW-0274">FAD</keyword>
<sequence length="372" mass="39945">MNFEFTEDQDVLRTEVRKFLVNEAPLTLARATMEDGGERAKAVWGRLAGLGVTTLMLPPSCGGHGLGALELCVVAEEVGRQLAPVPLASTLYLAAQALLLGASQAQQERWLPRIARGDAATWAAPLDGQWRAEALPVFESGVLRGGAPLVPDGMAAAFAVVLARDTRSEGLVLVLAELGARVRRTPRATLDPARPFASFEFDGVEAEPLDACADPLALVSAVRERAAILLAFEQLGGADAALDMAAGYARERRTFGRAIGSYQGIKHKLADIYTRNQMARSHCYYGAWALASGAPELPLAAAGARVSASEAFGFAAQENIQTHGGMGYTWEIDCHLFYRRARQLAVMLGNVHEWRERLVKGLEAELEAQPPA</sequence>
<evidence type="ECO:0000256" key="5">
    <source>
        <dbReference type="ARBA" id="ARBA00023002"/>
    </source>
</evidence>
<organism evidence="8 9">
    <name type="scientific">Paraburkholderia unamae</name>
    <dbReference type="NCBI Taxonomy" id="219649"/>
    <lineage>
        <taxon>Bacteria</taxon>
        <taxon>Pseudomonadati</taxon>
        <taxon>Pseudomonadota</taxon>
        <taxon>Betaproteobacteria</taxon>
        <taxon>Burkholderiales</taxon>
        <taxon>Burkholderiaceae</taxon>
        <taxon>Paraburkholderia</taxon>
    </lineage>
</organism>
<evidence type="ECO:0000256" key="3">
    <source>
        <dbReference type="ARBA" id="ARBA00022630"/>
    </source>
</evidence>
<gene>
    <name evidence="8" type="ORF">C7402_11173</name>
</gene>
<reference evidence="8 9" key="1">
    <citation type="submission" date="2018-05" db="EMBL/GenBank/DDBJ databases">
        <title>Genomic Encyclopedia of Type Strains, Phase IV (KMG-V): Genome sequencing to study the core and pangenomes of soil and plant-associated prokaryotes.</title>
        <authorList>
            <person name="Whitman W."/>
        </authorList>
    </citation>
    <scope>NUCLEOTIDE SEQUENCE [LARGE SCALE GENOMIC DNA]</scope>
    <source>
        <strain evidence="8 9">SCZa-39</strain>
    </source>
</reference>
<evidence type="ECO:0000256" key="4">
    <source>
        <dbReference type="ARBA" id="ARBA00022827"/>
    </source>
</evidence>
<proteinExistence type="inferred from homology"/>
<evidence type="ECO:0000259" key="7">
    <source>
        <dbReference type="Pfam" id="PF02771"/>
    </source>
</evidence>
<dbReference type="InterPro" id="IPR037069">
    <property type="entry name" value="AcylCoA_DH/ox_N_sf"/>
</dbReference>
<dbReference type="Gene3D" id="1.10.540.10">
    <property type="entry name" value="Acyl-CoA dehydrogenase/oxidase, N-terminal domain"/>
    <property type="match status" value="1"/>
</dbReference>
<protein>
    <submittedName>
        <fullName evidence="8">Acyl-CoA dehydrogenase</fullName>
    </submittedName>
</protein>
<dbReference type="SUPFAM" id="SSF56645">
    <property type="entry name" value="Acyl-CoA dehydrogenase NM domain-like"/>
    <property type="match status" value="1"/>
</dbReference>
<dbReference type="Proteomes" id="UP000245712">
    <property type="component" value="Unassembled WGS sequence"/>
</dbReference>
<dbReference type="CDD" id="cd00567">
    <property type="entry name" value="ACAD"/>
    <property type="match status" value="1"/>
</dbReference>
<evidence type="ECO:0000256" key="1">
    <source>
        <dbReference type="ARBA" id="ARBA00001974"/>
    </source>
</evidence>
<keyword evidence="3" id="KW-0285">Flavoprotein</keyword>
<comment type="similarity">
    <text evidence="2">Belongs to the acyl-CoA dehydrogenase family.</text>
</comment>
<keyword evidence="9" id="KW-1185">Reference proteome</keyword>
<accession>A0ABX5KL03</accession>
<feature type="domain" description="Acyl-CoA dehydrogenase/oxidase N-terminal" evidence="7">
    <location>
        <begin position="6"/>
        <end position="118"/>
    </location>
</feature>
<dbReference type="Pfam" id="PF02771">
    <property type="entry name" value="Acyl-CoA_dh_N"/>
    <property type="match status" value="1"/>
</dbReference>
<keyword evidence="5" id="KW-0560">Oxidoreductase</keyword>
<dbReference type="PANTHER" id="PTHR43884">
    <property type="entry name" value="ACYL-COA DEHYDROGENASE"/>
    <property type="match status" value="1"/>
</dbReference>
<comment type="caution">
    <text evidence="8">The sequence shown here is derived from an EMBL/GenBank/DDBJ whole genome shotgun (WGS) entry which is preliminary data.</text>
</comment>
<evidence type="ECO:0000313" key="8">
    <source>
        <dbReference type="EMBL" id="PVX81171.1"/>
    </source>
</evidence>
<dbReference type="Pfam" id="PF00441">
    <property type="entry name" value="Acyl-CoA_dh_1"/>
    <property type="match status" value="1"/>
</dbReference>
<evidence type="ECO:0000256" key="2">
    <source>
        <dbReference type="ARBA" id="ARBA00009347"/>
    </source>
</evidence>
<evidence type="ECO:0000259" key="6">
    <source>
        <dbReference type="Pfam" id="PF00441"/>
    </source>
</evidence>
<dbReference type="InterPro" id="IPR013786">
    <property type="entry name" value="AcylCoA_DH/ox_N"/>
</dbReference>
<dbReference type="InterPro" id="IPR036250">
    <property type="entry name" value="AcylCo_DH-like_C"/>
</dbReference>
<feature type="domain" description="Acyl-CoA dehydrogenase/oxidase C-terminal" evidence="6">
    <location>
        <begin position="227"/>
        <end position="350"/>
    </location>
</feature>
<evidence type="ECO:0000313" key="9">
    <source>
        <dbReference type="Proteomes" id="UP000245712"/>
    </source>
</evidence>
<name>A0ABX5KL03_9BURK</name>
<dbReference type="EMBL" id="QEOB01000011">
    <property type="protein sequence ID" value="PVX81171.1"/>
    <property type="molecule type" value="Genomic_DNA"/>
</dbReference>
<dbReference type="SUPFAM" id="SSF47203">
    <property type="entry name" value="Acyl-CoA dehydrogenase C-terminal domain-like"/>
    <property type="match status" value="1"/>
</dbReference>
<dbReference type="RefSeq" id="WP_116612241.1">
    <property type="nucleotide sequence ID" value="NZ_QEOB01000011.1"/>
</dbReference>
<dbReference type="InterPro" id="IPR009100">
    <property type="entry name" value="AcylCoA_DH/oxidase_NM_dom_sf"/>
</dbReference>
<dbReference type="InterPro" id="IPR009075">
    <property type="entry name" value="AcylCo_DH/oxidase_C"/>
</dbReference>
<dbReference type="Gene3D" id="1.20.140.10">
    <property type="entry name" value="Butyryl-CoA Dehydrogenase, subunit A, domain 3"/>
    <property type="match status" value="1"/>
</dbReference>
<comment type="cofactor">
    <cofactor evidence="1">
        <name>FAD</name>
        <dbReference type="ChEBI" id="CHEBI:57692"/>
    </cofactor>
</comment>
<dbReference type="PANTHER" id="PTHR43884:SF20">
    <property type="entry name" value="ACYL-COA DEHYDROGENASE FADE28"/>
    <property type="match status" value="1"/>
</dbReference>